<keyword evidence="2" id="KW-0804">Transcription</keyword>
<evidence type="ECO:0000256" key="1">
    <source>
        <dbReference type="ARBA" id="ARBA00023015"/>
    </source>
</evidence>
<evidence type="ECO:0000313" key="5">
    <source>
        <dbReference type="EnsemblPlants" id="Kaladp0060s0422.1.v1.1.CDS.1"/>
    </source>
</evidence>
<dbReference type="InterPro" id="IPR005202">
    <property type="entry name" value="TF_GRAS"/>
</dbReference>
<feature type="region of interest" description="Disordered" evidence="4">
    <location>
        <begin position="1"/>
        <end position="35"/>
    </location>
</feature>
<comment type="caution">
    <text evidence="3">Lacks conserved residue(s) required for the propagation of feature annotation.</text>
</comment>
<dbReference type="PANTHER" id="PTHR31636">
    <property type="entry name" value="OSJNBA0084A10.13 PROTEIN-RELATED"/>
    <property type="match status" value="1"/>
</dbReference>
<dbReference type="PROSITE" id="PS50985">
    <property type="entry name" value="GRAS"/>
    <property type="match status" value="1"/>
</dbReference>
<evidence type="ECO:0000313" key="6">
    <source>
        <dbReference type="Proteomes" id="UP000594263"/>
    </source>
</evidence>
<feature type="region of interest" description="SAW" evidence="3">
    <location>
        <begin position="426"/>
        <end position="500"/>
    </location>
</feature>
<evidence type="ECO:0000256" key="3">
    <source>
        <dbReference type="PROSITE-ProRule" id="PRU01191"/>
    </source>
</evidence>
<evidence type="ECO:0000256" key="4">
    <source>
        <dbReference type="SAM" id="MobiDB-lite"/>
    </source>
</evidence>
<name>A0A7N1A1H8_KALFE</name>
<dbReference type="Pfam" id="PF03514">
    <property type="entry name" value="GRAS"/>
    <property type="match status" value="1"/>
</dbReference>
<feature type="compositionally biased region" description="Basic residues" evidence="4">
    <location>
        <begin position="1"/>
        <end position="10"/>
    </location>
</feature>
<feature type="compositionally biased region" description="Polar residues" evidence="4">
    <location>
        <begin position="12"/>
        <end position="35"/>
    </location>
</feature>
<reference evidence="5" key="1">
    <citation type="submission" date="2021-01" db="UniProtKB">
        <authorList>
            <consortium name="EnsemblPlants"/>
        </authorList>
    </citation>
    <scope>IDENTIFICATION</scope>
</reference>
<sequence>MQTSQKHHHSSGFDNFYQTTDSRTGSDNGSTGSHSSYPASNVQIFTLESYDVTDSYMAYDSPVAASVSSYMSPVSFSSQGSQSILSEHYRSPENTCESLFTGYPAIAENPSAVLIRNQIIERSKKLGMKELLIWCAQAVSGADSFTAAILIDMLDQRVSVCGEPIQRVGAYMLEGLKARLEESGIKIYRSLHCNEPTSPELLTSMGLLYQICPYWKFAYLSANVVIGEAAENESRIHILDFQIAQGSQWALLIQALAQRPGGPPHIRITGVDDHQSTKARGGGLEMVGEKLSKLAASLNVPFEFHDAEMTDFNFSVQLQNLLIYPSEALIVNFPYVLHHMADESVSTVNHRDQLLRLIKGYSPKVVTLIEQESNTNTAAFVPRFIETLDYYTAMFESIDVKLPKDDDNRIRAEQNCVARDIVNMIACEGAERVERHEVLGKWRARLSMAGFTQYPLSPTVAEVIKNMLNDYSGNYKLAEDKGALILSWKNRAMSTSSAWR</sequence>
<evidence type="ECO:0000256" key="2">
    <source>
        <dbReference type="ARBA" id="ARBA00023163"/>
    </source>
</evidence>
<protein>
    <submittedName>
        <fullName evidence="5">Uncharacterized protein</fullName>
    </submittedName>
</protein>
<accession>A0A7N1A1H8</accession>
<proteinExistence type="inferred from homology"/>
<organism evidence="5 6">
    <name type="scientific">Kalanchoe fedtschenkoi</name>
    <name type="common">Lavender scallops</name>
    <name type="synonym">South American air plant</name>
    <dbReference type="NCBI Taxonomy" id="63787"/>
    <lineage>
        <taxon>Eukaryota</taxon>
        <taxon>Viridiplantae</taxon>
        <taxon>Streptophyta</taxon>
        <taxon>Embryophyta</taxon>
        <taxon>Tracheophyta</taxon>
        <taxon>Spermatophyta</taxon>
        <taxon>Magnoliopsida</taxon>
        <taxon>eudicotyledons</taxon>
        <taxon>Gunneridae</taxon>
        <taxon>Pentapetalae</taxon>
        <taxon>Saxifragales</taxon>
        <taxon>Crassulaceae</taxon>
        <taxon>Kalanchoe</taxon>
    </lineage>
</organism>
<feature type="region of interest" description="Leucine repeat I (LRI)" evidence="3">
    <location>
        <begin position="126"/>
        <end position="186"/>
    </location>
</feature>
<dbReference type="EnsemblPlants" id="Kaladp0060s0422.1.v1.1">
    <property type="protein sequence ID" value="Kaladp0060s0422.1.v1.1.CDS.1"/>
    <property type="gene ID" value="Kaladp0060s0422.v1.1"/>
</dbReference>
<keyword evidence="6" id="KW-1185">Reference proteome</keyword>
<dbReference type="Proteomes" id="UP000594263">
    <property type="component" value="Unplaced"/>
</dbReference>
<comment type="similarity">
    <text evidence="3">Belongs to the GRAS family.</text>
</comment>
<dbReference type="AlphaFoldDB" id="A0A7N1A1H8"/>
<feature type="region of interest" description="VHIID" evidence="3">
    <location>
        <begin position="205"/>
        <end position="270"/>
    </location>
</feature>
<keyword evidence="1" id="KW-0805">Transcription regulation</keyword>
<feature type="short sequence motif" description="VHIID" evidence="3">
    <location>
        <begin position="236"/>
        <end position="240"/>
    </location>
</feature>
<dbReference type="Gramene" id="Kaladp0060s0422.1.v1.1">
    <property type="protein sequence ID" value="Kaladp0060s0422.1.v1.1.CDS.1"/>
    <property type="gene ID" value="Kaladp0060s0422.v1.1"/>
</dbReference>
<dbReference type="OMA" id="YDHNYRL"/>